<name>A0A7Z7BEG9_9BURK</name>
<protein>
    <submittedName>
        <fullName evidence="2">Uncharacterized protein</fullName>
    </submittedName>
</protein>
<dbReference type="Proteomes" id="UP000198900">
    <property type="component" value="Unassembled WGS sequence"/>
</dbReference>
<accession>A0A7Z7BEG9</accession>
<feature type="region of interest" description="Disordered" evidence="1">
    <location>
        <begin position="699"/>
        <end position="719"/>
    </location>
</feature>
<sequence>MARIPLGNQGDAISTPPQQVQTSAADFGGLSAAAKQGLGTTLESAGQQLAFQQQKLNDDLQRTAAASAYQQHSTNVQIAMRDAGAKLQAGELDQTGYQSTVQDAVKQSYDSTIGGLPDNHYKNVAALSSKGLDRTVALGTQEALTKNTQQLIGANAASMLDTAGKNIAVNPAAIDSTVEGTKANYLNAAAAAGISKPVAEKTAQDWSDAQYAQHAQAATISARSNGDLAALTQLQSDLTKPDGFYAGKMDANQRNQVLSSVVSQRMALENQMGAEQQARENGAVTEYNKAFDLMTQGKQFSPAYSQALTAATAGTSLAGQAQELIKSTASNAGFSTLPLPQMRAAIQADQKSANTPGVGTDPVTAEAVKQRQQILTASETAYKTDPWNAALDRGVIQQVPQIDSSSIPNLLTSLQQRGKAAGVVDQAAGRTVSLLTPDEAQTVLKTVEALPVDQQAQMLNGIGGSFGQGARINDLAKQWQEKNPAMALALKAGAAGGNGSPLTTITGQPVGAFILSGQQAIKDKTVKVDDTVGTGMRATISNAVDGALPPEQATDAKESAYYIAIGSAARNGRAVPNSTDIQDGINAATGGISTTGGTRYNGNPNRVAMPYGWLEKDFQSSVKNADASNIENTVGGKPIDTVYANGHPLPVADFMSKFPSYQMVRVGVRGTYAVVAGSKFVTDSTGVPVTVRLQLGQKPATTTAPTVPGQSPDQINNPF</sequence>
<dbReference type="AlphaFoldDB" id="A0A7Z7BEG9"/>
<evidence type="ECO:0000313" key="3">
    <source>
        <dbReference type="Proteomes" id="UP000198900"/>
    </source>
</evidence>
<proteinExistence type="predicted"/>
<evidence type="ECO:0000256" key="1">
    <source>
        <dbReference type="SAM" id="MobiDB-lite"/>
    </source>
</evidence>
<comment type="caution">
    <text evidence="2">The sequence shown here is derived from an EMBL/GenBank/DDBJ whole genome shotgun (WGS) entry which is preliminary data.</text>
</comment>
<dbReference type="RefSeq" id="WP_208545829.1">
    <property type="nucleotide sequence ID" value="NZ_FNDI01000021.1"/>
</dbReference>
<reference evidence="2" key="1">
    <citation type="submission" date="2016-10" db="EMBL/GenBank/DDBJ databases">
        <authorList>
            <person name="Varghese N."/>
            <person name="Submissions S."/>
        </authorList>
    </citation>
    <scope>NUCLEOTIDE SEQUENCE [LARGE SCALE GENOMIC DNA]</scope>
    <source>
        <strain evidence="2">YR281</strain>
    </source>
</reference>
<gene>
    <name evidence="2" type="ORF">SAMN04487926_12159</name>
</gene>
<evidence type="ECO:0000313" key="2">
    <source>
        <dbReference type="EMBL" id="SDI65390.1"/>
    </source>
</evidence>
<dbReference type="EMBL" id="FNDI01000021">
    <property type="protein sequence ID" value="SDI65390.1"/>
    <property type="molecule type" value="Genomic_DNA"/>
</dbReference>
<organism evidence="2 3">
    <name type="scientific">Paraburkholderia steynii</name>
    <dbReference type="NCBI Taxonomy" id="1245441"/>
    <lineage>
        <taxon>Bacteria</taxon>
        <taxon>Pseudomonadati</taxon>
        <taxon>Pseudomonadota</taxon>
        <taxon>Betaproteobacteria</taxon>
        <taxon>Burkholderiales</taxon>
        <taxon>Burkholderiaceae</taxon>
        <taxon>Paraburkholderia</taxon>
    </lineage>
</organism>
<keyword evidence="3" id="KW-1185">Reference proteome</keyword>